<dbReference type="EMBL" id="CP032707">
    <property type="protein sequence ID" value="AYG93988.1"/>
    <property type="molecule type" value="Genomic_DNA"/>
</dbReference>
<dbReference type="Pfam" id="PF00300">
    <property type="entry name" value="His_Phos_1"/>
    <property type="match status" value="1"/>
</dbReference>
<proteinExistence type="predicted"/>
<dbReference type="SUPFAM" id="SSF53254">
    <property type="entry name" value="Phosphoglycerate mutase-like"/>
    <property type="match status" value="1"/>
</dbReference>
<evidence type="ECO:0000313" key="2">
    <source>
        <dbReference type="EMBL" id="AYG93988.1"/>
    </source>
</evidence>
<keyword evidence="3" id="KW-1185">Reference proteome</keyword>
<evidence type="ECO:0000313" key="3">
    <source>
        <dbReference type="Proteomes" id="UP000276984"/>
    </source>
</evidence>
<dbReference type="AlphaFoldDB" id="A0A494RCE3"/>
<feature type="region of interest" description="Disordered" evidence="1">
    <location>
        <begin position="1"/>
        <end position="20"/>
    </location>
</feature>
<protein>
    <submittedName>
        <fullName evidence="2">Histidine phosphatase family protein</fullName>
    </submittedName>
</protein>
<reference evidence="2 3" key="1">
    <citation type="submission" date="2018-10" db="EMBL/GenBank/DDBJ databases">
        <title>Complete genome sequence of Brevundimonas naejangsanensis BRV3.</title>
        <authorList>
            <person name="Berrios L."/>
            <person name="Ely B."/>
        </authorList>
    </citation>
    <scope>NUCLEOTIDE SEQUENCE [LARGE SCALE GENOMIC DNA]</scope>
    <source>
        <strain evidence="2 3">BRV3</strain>
    </source>
</reference>
<dbReference type="InterPro" id="IPR029033">
    <property type="entry name" value="His_PPase_superfam"/>
</dbReference>
<dbReference type="Proteomes" id="UP000276984">
    <property type="component" value="Chromosome"/>
</dbReference>
<organism evidence="2 3">
    <name type="scientific">Brevundimonas naejangsanensis</name>
    <dbReference type="NCBI Taxonomy" id="588932"/>
    <lineage>
        <taxon>Bacteria</taxon>
        <taxon>Pseudomonadati</taxon>
        <taxon>Pseudomonadota</taxon>
        <taxon>Alphaproteobacteria</taxon>
        <taxon>Caulobacterales</taxon>
        <taxon>Caulobacteraceae</taxon>
        <taxon>Brevundimonas</taxon>
    </lineage>
</organism>
<sequence length="213" mass="23848">MTHSESEAARTLATPGDAAEAPMGHGAIILARHGEPALSRKCMITSDQYRDWWGRYEIGGLRAGQTPPQTLLTAAEGAGAIYASTRPRAQETARAVAPGRDVLVDALFIEAPLPPPRFPAWIKLSPRYWGVISRIWWHVFNHHEGQETRAEAEVRADQAARVLIARAGEGQDVLVLAHGYFNHMVGQRLKAHGWRLAHNQGFKYWSQRRYEKR</sequence>
<dbReference type="Gene3D" id="3.40.50.1240">
    <property type="entry name" value="Phosphoglycerate mutase-like"/>
    <property type="match status" value="1"/>
</dbReference>
<accession>A0A494RCE3</accession>
<gene>
    <name evidence="2" type="ORF">D8I30_01435</name>
</gene>
<dbReference type="OrthoDB" id="7200944at2"/>
<dbReference type="InterPro" id="IPR013078">
    <property type="entry name" value="His_Pase_superF_clade-1"/>
</dbReference>
<dbReference type="RefSeq" id="WP_121481148.1">
    <property type="nucleotide sequence ID" value="NZ_CP032707.1"/>
</dbReference>
<evidence type="ECO:0000256" key="1">
    <source>
        <dbReference type="SAM" id="MobiDB-lite"/>
    </source>
</evidence>
<name>A0A494RCE3_9CAUL</name>